<organism evidence="1 2">
    <name type="scientific">Clostridium tagluense</name>
    <dbReference type="NCBI Taxonomy" id="360422"/>
    <lineage>
        <taxon>Bacteria</taxon>
        <taxon>Bacillati</taxon>
        <taxon>Bacillota</taxon>
        <taxon>Clostridia</taxon>
        <taxon>Eubacteriales</taxon>
        <taxon>Clostridiaceae</taxon>
        <taxon>Clostridium</taxon>
    </lineage>
</organism>
<evidence type="ECO:0000313" key="2">
    <source>
        <dbReference type="Proteomes" id="UP000287872"/>
    </source>
</evidence>
<keyword evidence="2" id="KW-1185">Reference proteome</keyword>
<dbReference type="Proteomes" id="UP000287872">
    <property type="component" value="Unassembled WGS sequence"/>
</dbReference>
<reference evidence="1 2" key="1">
    <citation type="submission" date="2018-11" db="EMBL/GenBank/DDBJ databases">
        <title>Genome sequencing and assembly of Clostridium tagluense strain A121.</title>
        <authorList>
            <person name="Murakami T."/>
            <person name="Segawa T."/>
            <person name="Shcherbakova V.A."/>
            <person name="Mori H."/>
            <person name="Yoshimura Y."/>
        </authorList>
    </citation>
    <scope>NUCLEOTIDE SEQUENCE [LARGE SCALE GENOMIC DNA]</scope>
    <source>
        <strain evidence="1 2">A121</strain>
    </source>
</reference>
<dbReference type="EMBL" id="BHYK01000018">
    <property type="protein sequence ID" value="GCD11416.1"/>
    <property type="molecule type" value="Genomic_DNA"/>
</dbReference>
<proteinExistence type="predicted"/>
<accession>A0A401UPG4</accession>
<comment type="caution">
    <text evidence="1">The sequence shown here is derived from an EMBL/GenBank/DDBJ whole genome shotgun (WGS) entry which is preliminary data.</text>
</comment>
<sequence>MVGIITLIILNQRNQPTTPPDISQIGKVNSDASQNQFENLQYLRMQPTINMSNVKYEAMESTYFHTGMFIIMPPFFS</sequence>
<name>A0A401UPG4_9CLOT</name>
<gene>
    <name evidence="1" type="ORF">Ctaglu_30390</name>
</gene>
<evidence type="ECO:0000313" key="1">
    <source>
        <dbReference type="EMBL" id="GCD11416.1"/>
    </source>
</evidence>
<protein>
    <submittedName>
        <fullName evidence="1">Uncharacterized protein</fullName>
    </submittedName>
</protein>
<dbReference type="AlphaFoldDB" id="A0A401UPG4"/>